<dbReference type="InterPro" id="IPR029045">
    <property type="entry name" value="ClpP/crotonase-like_dom_sf"/>
</dbReference>
<feature type="region of interest" description="Disordered" evidence="1">
    <location>
        <begin position="1"/>
        <end position="23"/>
    </location>
</feature>
<protein>
    <submittedName>
        <fullName evidence="2">Uncharacterized protein</fullName>
    </submittedName>
</protein>
<feature type="region of interest" description="Disordered" evidence="1">
    <location>
        <begin position="628"/>
        <end position="719"/>
    </location>
</feature>
<dbReference type="Pfam" id="PF00378">
    <property type="entry name" value="ECH_1"/>
    <property type="match status" value="1"/>
</dbReference>
<feature type="compositionally biased region" description="Basic and acidic residues" evidence="1">
    <location>
        <begin position="530"/>
        <end position="548"/>
    </location>
</feature>
<feature type="compositionally biased region" description="Low complexity" evidence="1">
    <location>
        <begin position="851"/>
        <end position="864"/>
    </location>
</feature>
<feature type="region of interest" description="Disordered" evidence="1">
    <location>
        <begin position="777"/>
        <end position="954"/>
    </location>
</feature>
<feature type="compositionally biased region" description="Basic and acidic residues" evidence="1">
    <location>
        <begin position="695"/>
        <end position="719"/>
    </location>
</feature>
<name>A0A1B6G324_9HEMI</name>
<dbReference type="SUPFAM" id="SSF52096">
    <property type="entry name" value="ClpP/crotonase"/>
    <property type="match status" value="1"/>
</dbReference>
<dbReference type="InterPro" id="IPR014748">
    <property type="entry name" value="Enoyl-CoA_hydra_C"/>
</dbReference>
<dbReference type="EMBL" id="GECZ01012942">
    <property type="protein sequence ID" value="JAS56827.1"/>
    <property type="molecule type" value="Transcribed_RNA"/>
</dbReference>
<dbReference type="Gene3D" id="1.10.12.10">
    <property type="entry name" value="Lyase 2-enoyl-coa Hydratase, Chain A, domain 2"/>
    <property type="match status" value="1"/>
</dbReference>
<proteinExistence type="predicted"/>
<sequence length="1329" mass="147904">KELSEHFADNLNDADNVNDADNINDTDNLNIVQVLPKESILEVENYDKTFEKEKAPEEITLDKQEPLEQVEIGPNSEVQVEEVSEQNIIGYEKCFDESIINVSKKSVIQEALVHGHIIKIPSEIEFNEEKLDDSEYVDSTNTALTLLELAGGTSFRNPIESNPIEIQLSDLEQNGVPLLTDAVTVTESQSETPTLTTLQPVQLDTLVETSSSPEQTTTSDLDQPENTSSCLGQTTISDLDQPVDTSSCLEQASTSDSTHQVKPELPPGHKIPSSLKSTHDMVQCILVSGDTPRLGTKCVKSHYKHITSSIITKDEIAKEIMERSLQKCPYTSQGGGDVIFAMKLAHRLATRIVSPEKTPCVEAEKSSGEETTNVSKKDDTSILKDPVAKSSDGVSTPIQKKNAISDKYELLKILEDDPEDVPNVVESPIVDKKQNIDESIVLDKKPIKIKDLKSSRSSPLIKLHPELEKELALKQLEGFKNEHDKRKKKVVFGPNYVKKMAKTEQETPRKHHEHNNNLNSKNQSNMAKRKSNEDSVKSLKKAKLDKVSSETVTADPSQITEILTVEGQELTGDQPKDGKSLKQYSNKRLSRNAETPPREVPMELLLNGVDDLEGTENEMDITKNKIFKATNPRKRQEELKRKRQKHFANMLQKNQPLKKRGRPPKKKPEKKPKDEFLNEEILWSKRPRQNLSKNEVNKQPDLKENELSSKMEKPVKTKKMREIEQLLGDEGAINMLYSVEQKRTTGSEPKRSMLPSYRRKKKDLQLKTKLVKSAVLRLTVSPPQPTGRVSLRGQAVKDDESEENSEVSLRKMSVDSRDSHQSISSPPNEPFPFPAKIVPAEASRIIRRHSSSSNYSSRSNSPRRLSVDGERISLASPERQVTEVGQGDAMLPSASKHSKLMKPQQTPEMVGVKRSDRVEKSLLEKGKELSLSQETPQETNKKAEKPISNSAKCKSKGQIKLDLNNVRLPTGRPRRELVLPPQPWLKRKRADLNSTLAAAVEGFTKETNTKSIPSGAIKKLASKSLGANSKTKPVKIATEKMSVYRKTTPTVPAREWGEKPSVVYKEFTLKRHNHLVEITMAPVSTKLRNTFNTNVLRELIAVLKGLALDENCRVVLITSNSDTFCQGVDFPSLVQPAEKRMEVAMDLAVAVKDFIKALAMFTKPMVAGVQGPAVGLGVTMLPLFDMVLSSSRATFHTPYATLGQIPEGAATLTMPTLLGCAATSELFFANRKLTATEALGYGLVTRVLASDDFHKELLSVVGDIASQSSQAMDATKALLRHNFMSSLETTLVSETHLLIQHWASNECQANFTKYLEGDENPLSLQKQPI</sequence>
<feature type="compositionally biased region" description="Polar residues" evidence="1">
    <location>
        <begin position="549"/>
        <end position="561"/>
    </location>
</feature>
<feature type="region of interest" description="Disordered" evidence="1">
    <location>
        <begin position="490"/>
        <end position="600"/>
    </location>
</feature>
<accession>A0A1B6G324</accession>
<feature type="compositionally biased region" description="Basic and acidic residues" evidence="1">
    <location>
        <begin position="808"/>
        <end position="820"/>
    </location>
</feature>
<reference evidence="2" key="1">
    <citation type="submission" date="2015-11" db="EMBL/GenBank/DDBJ databases">
        <title>De novo transcriptome assembly of four potential Pierce s Disease insect vectors from Arizona vineyards.</title>
        <authorList>
            <person name="Tassone E.E."/>
        </authorList>
    </citation>
    <scope>NUCLEOTIDE SEQUENCE</scope>
</reference>
<dbReference type="PANTHER" id="PTHR43684:SF13">
    <property type="entry name" value="CHROMODOMAIN Y-LIKE PROTEIN"/>
    <property type="match status" value="1"/>
</dbReference>
<feature type="region of interest" description="Disordered" evidence="1">
    <location>
        <begin position="740"/>
        <end position="765"/>
    </location>
</feature>
<gene>
    <name evidence="2" type="ORF">g.19237</name>
</gene>
<feature type="compositionally biased region" description="Low complexity" evidence="1">
    <location>
        <begin position="208"/>
        <end position="219"/>
    </location>
</feature>
<organism evidence="2">
    <name type="scientific">Cuerna arida</name>
    <dbReference type="NCBI Taxonomy" id="1464854"/>
    <lineage>
        <taxon>Eukaryota</taxon>
        <taxon>Metazoa</taxon>
        <taxon>Ecdysozoa</taxon>
        <taxon>Arthropoda</taxon>
        <taxon>Hexapoda</taxon>
        <taxon>Insecta</taxon>
        <taxon>Pterygota</taxon>
        <taxon>Neoptera</taxon>
        <taxon>Paraneoptera</taxon>
        <taxon>Hemiptera</taxon>
        <taxon>Auchenorrhyncha</taxon>
        <taxon>Membracoidea</taxon>
        <taxon>Cicadellidae</taxon>
        <taxon>Cicadellinae</taxon>
        <taxon>Proconiini</taxon>
        <taxon>Cuerna</taxon>
    </lineage>
</organism>
<feature type="region of interest" description="Disordered" evidence="1">
    <location>
        <begin position="360"/>
        <end position="396"/>
    </location>
</feature>
<feature type="compositionally biased region" description="Polar residues" evidence="1">
    <location>
        <begin position="220"/>
        <end position="260"/>
    </location>
</feature>
<feature type="compositionally biased region" description="Basic residues" evidence="1">
    <location>
        <begin position="656"/>
        <end position="670"/>
    </location>
</feature>
<feature type="compositionally biased region" description="Low complexity" evidence="1">
    <location>
        <begin position="516"/>
        <end position="525"/>
    </location>
</feature>
<feature type="region of interest" description="Disordered" evidence="1">
    <location>
        <begin position="208"/>
        <end position="274"/>
    </location>
</feature>
<evidence type="ECO:0000256" key="1">
    <source>
        <dbReference type="SAM" id="MobiDB-lite"/>
    </source>
</evidence>
<dbReference type="CDD" id="cd06558">
    <property type="entry name" value="crotonase-like"/>
    <property type="match status" value="1"/>
</dbReference>
<feature type="compositionally biased region" description="Basic and acidic residues" evidence="1">
    <location>
        <begin position="911"/>
        <end position="928"/>
    </location>
</feature>
<feature type="compositionally biased region" description="Basic and acidic residues" evidence="1">
    <location>
        <begin position="740"/>
        <end position="751"/>
    </location>
</feature>
<dbReference type="InterPro" id="IPR001753">
    <property type="entry name" value="Enoyl-CoA_hydra/iso"/>
</dbReference>
<evidence type="ECO:0000313" key="2">
    <source>
        <dbReference type="EMBL" id="JAS56827.1"/>
    </source>
</evidence>
<feature type="non-terminal residue" evidence="2">
    <location>
        <position position="1"/>
    </location>
</feature>
<dbReference type="InterPro" id="IPR051053">
    <property type="entry name" value="ECH/Chromodomain_protein"/>
</dbReference>
<dbReference type="PANTHER" id="PTHR43684">
    <property type="match status" value="1"/>
</dbReference>
<dbReference type="Gene3D" id="3.90.226.10">
    <property type="entry name" value="2-enoyl-CoA Hydratase, Chain A, domain 1"/>
    <property type="match status" value="1"/>
</dbReference>